<keyword evidence="1" id="KW-0143">Chaperone</keyword>
<feature type="transmembrane region" description="Helical" evidence="2">
    <location>
        <begin position="203"/>
        <end position="221"/>
    </location>
</feature>
<feature type="domain" description="J" evidence="3">
    <location>
        <begin position="82"/>
        <end position="153"/>
    </location>
</feature>
<reference evidence="4" key="1">
    <citation type="submission" date="2020-02" db="EMBL/GenBank/DDBJ databases">
        <authorList>
            <person name="Palmer J.M."/>
        </authorList>
    </citation>
    <scope>NUCLEOTIDE SEQUENCE</scope>
    <source>
        <strain evidence="4">EPUS1.4</strain>
        <tissue evidence="4">Thallus</tissue>
    </source>
</reference>
<name>A0A8H7AQL5_9EURO</name>
<feature type="transmembrane region" description="Helical" evidence="2">
    <location>
        <begin position="6"/>
        <end position="35"/>
    </location>
</feature>
<dbReference type="InterPro" id="IPR051948">
    <property type="entry name" value="Hsp70_co-chaperone_J-domain"/>
</dbReference>
<evidence type="ECO:0000313" key="4">
    <source>
        <dbReference type="EMBL" id="KAF7512534.1"/>
    </source>
</evidence>
<keyword evidence="5" id="KW-1185">Reference proteome</keyword>
<sequence length="373" mass="41665">MAGDGALAGIFAYVGWAFLPNLATSLLQGLFYSLTTRAGSPRPQQGQPLYAYHRRRIHIFVLSLYLLYTLVQTLYDIRIAGDFYTALGVNPNSPDREVKAKFRRLAARFHPDKVRTSNDGTPNTDAEAAFVHLKLAQDTLLDPAKRFAYDRFGPAIVRVQRPGLKTIRDYVYAGLRSLAPEYAKGALMLVVLNYFWLPKWGQFWRYLAIAGLAFLELYFLTHDWTAPEPSFYVTALAHWLIPGVLPPHLLPFQILALARRMSISLNIFISQLAPHAARSSVEQDQQLQAQILHLNQTAARLDAEASGVLGLGLAPFKGEKEHIDALRKGMKEGMVTSAIRSSPEVREAVAKVLARREKEIIGSARVDGIDRVN</sequence>
<feature type="transmembrane region" description="Helical" evidence="2">
    <location>
        <begin position="236"/>
        <end position="258"/>
    </location>
</feature>
<dbReference type="CDD" id="cd06257">
    <property type="entry name" value="DnaJ"/>
    <property type="match status" value="1"/>
</dbReference>
<dbReference type="Gene3D" id="1.10.287.110">
    <property type="entry name" value="DnaJ domain"/>
    <property type="match status" value="1"/>
</dbReference>
<proteinExistence type="predicted"/>
<comment type="caution">
    <text evidence="4">The sequence shown here is derived from an EMBL/GenBank/DDBJ whole genome shotgun (WGS) entry which is preliminary data.</text>
</comment>
<dbReference type="GO" id="GO:0051787">
    <property type="term" value="F:misfolded protein binding"/>
    <property type="evidence" value="ECO:0007669"/>
    <property type="project" value="TreeGrafter"/>
</dbReference>
<dbReference type="SMART" id="SM00271">
    <property type="entry name" value="DnaJ"/>
    <property type="match status" value="1"/>
</dbReference>
<dbReference type="AlphaFoldDB" id="A0A8H7AQL5"/>
<evidence type="ECO:0000256" key="2">
    <source>
        <dbReference type="SAM" id="Phobius"/>
    </source>
</evidence>
<dbReference type="Pfam" id="PF00226">
    <property type="entry name" value="DnaJ"/>
    <property type="match status" value="1"/>
</dbReference>
<dbReference type="InterPro" id="IPR001623">
    <property type="entry name" value="DnaJ_domain"/>
</dbReference>
<evidence type="ECO:0000256" key="1">
    <source>
        <dbReference type="ARBA" id="ARBA00023186"/>
    </source>
</evidence>
<feature type="transmembrane region" description="Helical" evidence="2">
    <location>
        <begin position="178"/>
        <end position="196"/>
    </location>
</feature>
<dbReference type="PANTHER" id="PTHR44360:SF1">
    <property type="entry name" value="DNAJ HOMOLOG SUBFAMILY B MEMBER 9"/>
    <property type="match status" value="1"/>
</dbReference>
<evidence type="ECO:0000259" key="3">
    <source>
        <dbReference type="PROSITE" id="PS50076"/>
    </source>
</evidence>
<dbReference type="SUPFAM" id="SSF46565">
    <property type="entry name" value="Chaperone J-domain"/>
    <property type="match status" value="1"/>
</dbReference>
<dbReference type="GO" id="GO:0036503">
    <property type="term" value="P:ERAD pathway"/>
    <property type="evidence" value="ECO:0007669"/>
    <property type="project" value="TreeGrafter"/>
</dbReference>
<protein>
    <recommendedName>
        <fullName evidence="3">J domain-containing protein</fullName>
    </recommendedName>
</protein>
<organism evidence="4 5">
    <name type="scientific">Endocarpon pusillum</name>
    <dbReference type="NCBI Taxonomy" id="364733"/>
    <lineage>
        <taxon>Eukaryota</taxon>
        <taxon>Fungi</taxon>
        <taxon>Dikarya</taxon>
        <taxon>Ascomycota</taxon>
        <taxon>Pezizomycotina</taxon>
        <taxon>Eurotiomycetes</taxon>
        <taxon>Chaetothyriomycetidae</taxon>
        <taxon>Verrucariales</taxon>
        <taxon>Verrucariaceae</taxon>
        <taxon>Endocarpon</taxon>
    </lineage>
</organism>
<keyword evidence="2" id="KW-0472">Membrane</keyword>
<accession>A0A8H7AQL5</accession>
<dbReference type="GO" id="GO:0005783">
    <property type="term" value="C:endoplasmic reticulum"/>
    <property type="evidence" value="ECO:0007669"/>
    <property type="project" value="TreeGrafter"/>
</dbReference>
<dbReference type="OrthoDB" id="436519at2759"/>
<dbReference type="EMBL" id="JAACFV010000011">
    <property type="protein sequence ID" value="KAF7512534.1"/>
    <property type="molecule type" value="Genomic_DNA"/>
</dbReference>
<dbReference type="PROSITE" id="PS50076">
    <property type="entry name" value="DNAJ_2"/>
    <property type="match status" value="1"/>
</dbReference>
<keyword evidence="2" id="KW-1133">Transmembrane helix</keyword>
<gene>
    <name evidence="4" type="ORF">GJ744_000795</name>
</gene>
<dbReference type="PANTHER" id="PTHR44360">
    <property type="entry name" value="DNAJ HOMOLOG SUBFAMILY B MEMBER 9"/>
    <property type="match status" value="1"/>
</dbReference>
<dbReference type="PRINTS" id="PR00625">
    <property type="entry name" value="JDOMAIN"/>
</dbReference>
<keyword evidence="2" id="KW-0812">Transmembrane</keyword>
<dbReference type="Proteomes" id="UP000606974">
    <property type="component" value="Unassembled WGS sequence"/>
</dbReference>
<evidence type="ECO:0000313" key="5">
    <source>
        <dbReference type="Proteomes" id="UP000606974"/>
    </source>
</evidence>
<feature type="transmembrane region" description="Helical" evidence="2">
    <location>
        <begin position="56"/>
        <end position="75"/>
    </location>
</feature>
<dbReference type="InterPro" id="IPR036869">
    <property type="entry name" value="J_dom_sf"/>
</dbReference>
<dbReference type="GO" id="GO:0051087">
    <property type="term" value="F:protein-folding chaperone binding"/>
    <property type="evidence" value="ECO:0007669"/>
    <property type="project" value="TreeGrafter"/>
</dbReference>